<evidence type="ECO:0000256" key="3">
    <source>
        <dbReference type="ARBA" id="ARBA00023163"/>
    </source>
</evidence>
<accession>A0ABP7CT79</accession>
<dbReference type="PANTHER" id="PTHR30055:SF234">
    <property type="entry name" value="HTH-TYPE TRANSCRIPTIONAL REGULATOR BETI"/>
    <property type="match status" value="1"/>
</dbReference>
<dbReference type="SUPFAM" id="SSF46689">
    <property type="entry name" value="Homeodomain-like"/>
    <property type="match status" value="1"/>
</dbReference>
<evidence type="ECO:0000256" key="5">
    <source>
        <dbReference type="SAM" id="MobiDB-lite"/>
    </source>
</evidence>
<dbReference type="InterPro" id="IPR050109">
    <property type="entry name" value="HTH-type_TetR-like_transc_reg"/>
</dbReference>
<evidence type="ECO:0000256" key="2">
    <source>
        <dbReference type="ARBA" id="ARBA00023125"/>
    </source>
</evidence>
<evidence type="ECO:0000259" key="6">
    <source>
        <dbReference type="PROSITE" id="PS50977"/>
    </source>
</evidence>
<dbReference type="PRINTS" id="PR00455">
    <property type="entry name" value="HTHTETR"/>
</dbReference>
<sequence length="222" mass="23822">MDLPAAAPSDAGVLDVRQRILEAAIELFGTRGVAGTTTRAIAETAGVSLSLLLHHYISKETLAADCEDYVVRTILEEKLGGHSMAESAARLLGDPKLESRLRFITRQITDGSRSGARMFDRMVKETRAVIGKDVAGMRWKATSDPDTLAVVLTVYGMAPLLLADHLARHFGTAPYSAETLQHIGPVLLELYVNGIIEPVAGSETQPPWPDTPGQSGGGRHAR</sequence>
<dbReference type="PANTHER" id="PTHR30055">
    <property type="entry name" value="HTH-TYPE TRANSCRIPTIONAL REGULATOR RUTR"/>
    <property type="match status" value="1"/>
</dbReference>
<evidence type="ECO:0000313" key="7">
    <source>
        <dbReference type="EMBL" id="GAA3694448.1"/>
    </source>
</evidence>
<name>A0ABP7CT79_9MICC</name>
<evidence type="ECO:0000256" key="1">
    <source>
        <dbReference type="ARBA" id="ARBA00023015"/>
    </source>
</evidence>
<dbReference type="Proteomes" id="UP001500752">
    <property type="component" value="Unassembled WGS sequence"/>
</dbReference>
<comment type="caution">
    <text evidence="7">The sequence shown here is derived from an EMBL/GenBank/DDBJ whole genome shotgun (WGS) entry which is preliminary data.</text>
</comment>
<proteinExistence type="predicted"/>
<dbReference type="Gene3D" id="1.10.357.10">
    <property type="entry name" value="Tetracycline Repressor, domain 2"/>
    <property type="match status" value="1"/>
</dbReference>
<organism evidence="7 8">
    <name type="scientific">Arthrobacter ginkgonis</name>
    <dbReference type="NCBI Taxonomy" id="1630594"/>
    <lineage>
        <taxon>Bacteria</taxon>
        <taxon>Bacillati</taxon>
        <taxon>Actinomycetota</taxon>
        <taxon>Actinomycetes</taxon>
        <taxon>Micrococcales</taxon>
        <taxon>Micrococcaceae</taxon>
        <taxon>Arthrobacter</taxon>
    </lineage>
</organism>
<dbReference type="Pfam" id="PF17933">
    <property type="entry name" value="TetR_C_25"/>
    <property type="match status" value="1"/>
</dbReference>
<dbReference type="EMBL" id="BAABEO010000023">
    <property type="protein sequence ID" value="GAA3694448.1"/>
    <property type="molecule type" value="Genomic_DNA"/>
</dbReference>
<dbReference type="Pfam" id="PF00440">
    <property type="entry name" value="TetR_N"/>
    <property type="match status" value="1"/>
</dbReference>
<dbReference type="InterPro" id="IPR009057">
    <property type="entry name" value="Homeodomain-like_sf"/>
</dbReference>
<dbReference type="InterPro" id="IPR001647">
    <property type="entry name" value="HTH_TetR"/>
</dbReference>
<keyword evidence="8" id="KW-1185">Reference proteome</keyword>
<reference evidence="8" key="1">
    <citation type="journal article" date="2019" name="Int. J. Syst. Evol. Microbiol.">
        <title>The Global Catalogue of Microorganisms (GCM) 10K type strain sequencing project: providing services to taxonomists for standard genome sequencing and annotation.</title>
        <authorList>
            <consortium name="The Broad Institute Genomics Platform"/>
            <consortium name="The Broad Institute Genome Sequencing Center for Infectious Disease"/>
            <person name="Wu L."/>
            <person name="Ma J."/>
        </authorList>
    </citation>
    <scope>NUCLEOTIDE SEQUENCE [LARGE SCALE GENOMIC DNA]</scope>
    <source>
        <strain evidence="8">JCM 30742</strain>
    </source>
</reference>
<keyword evidence="3" id="KW-0804">Transcription</keyword>
<feature type="domain" description="HTH tetR-type" evidence="6">
    <location>
        <begin position="14"/>
        <end position="74"/>
    </location>
</feature>
<feature type="region of interest" description="Disordered" evidence="5">
    <location>
        <begin position="201"/>
        <end position="222"/>
    </location>
</feature>
<protein>
    <recommendedName>
        <fullName evidence="6">HTH tetR-type domain-containing protein</fullName>
    </recommendedName>
</protein>
<evidence type="ECO:0000256" key="4">
    <source>
        <dbReference type="PROSITE-ProRule" id="PRU00335"/>
    </source>
</evidence>
<evidence type="ECO:0000313" key="8">
    <source>
        <dbReference type="Proteomes" id="UP001500752"/>
    </source>
</evidence>
<gene>
    <name evidence="7" type="ORF">GCM10023081_34660</name>
</gene>
<feature type="DNA-binding region" description="H-T-H motif" evidence="4">
    <location>
        <begin position="37"/>
        <end position="56"/>
    </location>
</feature>
<keyword evidence="2 4" id="KW-0238">DNA-binding</keyword>
<dbReference type="InterPro" id="IPR041484">
    <property type="entry name" value="TetR_C_25"/>
</dbReference>
<dbReference type="PROSITE" id="PS50977">
    <property type="entry name" value="HTH_TETR_2"/>
    <property type="match status" value="1"/>
</dbReference>
<keyword evidence="1" id="KW-0805">Transcription regulation</keyword>